<evidence type="ECO:0000313" key="1">
    <source>
        <dbReference type="EMBL" id="TQJ07270.1"/>
    </source>
</evidence>
<comment type="caution">
    <text evidence="1">The sequence shown here is derived from an EMBL/GenBank/DDBJ whole genome shotgun (WGS) entry which is preliminary data.</text>
</comment>
<sequence>MNRFSTLAKLADSMLTTPSLPTWGSASAPVRPAPQQPAAGPVSIWGWGG</sequence>
<reference evidence="1 2" key="1">
    <citation type="submission" date="2019-06" db="EMBL/GenBank/DDBJ databases">
        <title>Sequencing the genomes of 1000 actinobacteria strains.</title>
        <authorList>
            <person name="Klenk H.-P."/>
        </authorList>
    </citation>
    <scope>NUCLEOTIDE SEQUENCE [LARGE SCALE GENOMIC DNA]</scope>
    <source>
        <strain evidence="1 2">DSM 18607</strain>
    </source>
</reference>
<gene>
    <name evidence="1" type="ORF">FB458_0328</name>
</gene>
<evidence type="ECO:0000313" key="2">
    <source>
        <dbReference type="Proteomes" id="UP000317893"/>
    </source>
</evidence>
<dbReference type="EMBL" id="VFMN01000001">
    <property type="protein sequence ID" value="TQJ07270.1"/>
    <property type="molecule type" value="Genomic_DNA"/>
</dbReference>
<dbReference type="Proteomes" id="UP000317893">
    <property type="component" value="Unassembled WGS sequence"/>
</dbReference>
<protein>
    <submittedName>
        <fullName evidence="1">Uncharacterized protein</fullName>
    </submittedName>
</protein>
<name>A0A542DVZ4_9MICO</name>
<proteinExistence type="predicted"/>
<dbReference type="AlphaFoldDB" id="A0A542DVZ4"/>
<accession>A0A542DVZ4</accession>
<organism evidence="1 2">
    <name type="scientific">Lapillicoccus jejuensis</name>
    <dbReference type="NCBI Taxonomy" id="402171"/>
    <lineage>
        <taxon>Bacteria</taxon>
        <taxon>Bacillati</taxon>
        <taxon>Actinomycetota</taxon>
        <taxon>Actinomycetes</taxon>
        <taxon>Micrococcales</taxon>
        <taxon>Intrasporangiaceae</taxon>
        <taxon>Lapillicoccus</taxon>
    </lineage>
</organism>
<dbReference type="RefSeq" id="WP_170185536.1">
    <property type="nucleotide sequence ID" value="NZ_BAAAPR010000006.1"/>
</dbReference>
<keyword evidence="2" id="KW-1185">Reference proteome</keyword>